<dbReference type="SUPFAM" id="SSF52129">
    <property type="entry name" value="Caspase-like"/>
    <property type="match status" value="1"/>
</dbReference>
<feature type="region of interest" description="Disordered" evidence="1">
    <location>
        <begin position="242"/>
        <end position="290"/>
    </location>
</feature>
<evidence type="ECO:0000259" key="2">
    <source>
        <dbReference type="Pfam" id="PF00656"/>
    </source>
</evidence>
<dbReference type="InterPro" id="IPR029030">
    <property type="entry name" value="Caspase-like_dom_sf"/>
</dbReference>
<dbReference type="Pfam" id="PF00656">
    <property type="entry name" value="Peptidase_C14"/>
    <property type="match status" value="1"/>
</dbReference>
<dbReference type="InterPro" id="IPR011600">
    <property type="entry name" value="Pept_C14_caspase"/>
</dbReference>
<dbReference type="RefSeq" id="WP_323445261.1">
    <property type="nucleotide sequence ID" value="NZ_BSBI01000001.1"/>
</dbReference>
<accession>A0ABQ5NS33</accession>
<dbReference type="EMBL" id="BSBI01000001">
    <property type="protein sequence ID" value="GLF93169.1"/>
    <property type="molecule type" value="Genomic_DNA"/>
</dbReference>
<reference evidence="3 4" key="1">
    <citation type="submission" date="2022-10" db="EMBL/GenBank/DDBJ databases">
        <title>Draft genome sequence of Streptomyces sp. YSPA8.</title>
        <authorList>
            <person name="Moriuchi R."/>
            <person name="Dohra H."/>
            <person name="Yamamura H."/>
            <person name="Kodani S."/>
        </authorList>
    </citation>
    <scope>NUCLEOTIDE SEQUENCE [LARGE SCALE GENOMIC DNA]</scope>
    <source>
        <strain evidence="3 4">YSPA8</strain>
    </source>
</reference>
<feature type="domain" description="Peptidase C14 caspase" evidence="2">
    <location>
        <begin position="9"/>
        <end position="217"/>
    </location>
</feature>
<evidence type="ECO:0000256" key="1">
    <source>
        <dbReference type="SAM" id="MobiDB-lite"/>
    </source>
</evidence>
<dbReference type="Proteomes" id="UP001291653">
    <property type="component" value="Unassembled WGS sequence"/>
</dbReference>
<evidence type="ECO:0000313" key="3">
    <source>
        <dbReference type="EMBL" id="GLF93169.1"/>
    </source>
</evidence>
<sequence>MPLPDPARSRAVLIGVDAYTELGPLPAVRNNLTALKGLLTDPGLWGLDPGHCVVVDRPASTDDVLDAVHSAAEAATDAFLLYFAGHGLLSPDAELRLALPTAQSERLYRSVAYRDIRHELMFTCNAPSRVVILDCCYSGRALDGHMGGPVGPVPAAVAGTYVMTASAGFQPAWAPPGERFTAFTGELVATIEEGVPGACDPVGMAAVFTEVRTRLRAKGWPEPQQLAHKDGHAIALVRNRAAGAPATERPPAPDLAEPGAPGGGGDGVPVGDRDGAHAGGPPDDPRGSGWRRAVTVAAGVLLAITLPFGLLADTPQDGPRASPGAEPSPTGSRFGDHRTADPCALLDPAVFARFGRARLDRDYGNFDRCDVLVDIGDGDPVDVVVDLDTTGRPDGWDPDRRIGAIGVEEDPSDGRGCSRRLLADGEQEVTVRVLAKRWETTPALCPLADAATGHAAAVLGRGTLPRRSPLAAGSLGRYDACRLLTSRALEVVPGIDARADDMEFGHFACEWSSTTRNMWVELRFDRGTPLDGAEGALTRIAGRTAVVQPGGEGEDTCLIRFVHRSYDDQDGNTAVETVNVTVGGDRPEEALCRTATTLATSAAGRLGPA</sequence>
<dbReference type="NCBIfam" id="NF047832">
    <property type="entry name" value="caspase_w_EACC1"/>
    <property type="match status" value="1"/>
</dbReference>
<comment type="caution">
    <text evidence="3">The sequence shown here is derived from an EMBL/GenBank/DDBJ whole genome shotgun (WGS) entry which is preliminary data.</text>
</comment>
<feature type="region of interest" description="Disordered" evidence="1">
    <location>
        <begin position="314"/>
        <end position="338"/>
    </location>
</feature>
<name>A0ABQ5NS33_9ACTN</name>
<protein>
    <submittedName>
        <fullName evidence="3">Caspase family protein</fullName>
    </submittedName>
</protein>
<dbReference type="Gene3D" id="3.40.50.1460">
    <property type="match status" value="1"/>
</dbReference>
<proteinExistence type="predicted"/>
<gene>
    <name evidence="3" type="ORF">SYYSPA8_02750</name>
</gene>
<organism evidence="3 4">
    <name type="scientific">Streptomyces yaizuensis</name>
    <dbReference type="NCBI Taxonomy" id="2989713"/>
    <lineage>
        <taxon>Bacteria</taxon>
        <taxon>Bacillati</taxon>
        <taxon>Actinomycetota</taxon>
        <taxon>Actinomycetes</taxon>
        <taxon>Kitasatosporales</taxon>
        <taxon>Streptomycetaceae</taxon>
        <taxon>Streptomyces</taxon>
    </lineage>
</organism>
<evidence type="ECO:0000313" key="4">
    <source>
        <dbReference type="Proteomes" id="UP001291653"/>
    </source>
</evidence>
<keyword evidence="4" id="KW-1185">Reference proteome</keyword>